<evidence type="ECO:0000313" key="2">
    <source>
        <dbReference type="EMBL" id="CAK7228891.1"/>
    </source>
</evidence>
<reference evidence="2 3" key="1">
    <citation type="submission" date="2024-01" db="EMBL/GenBank/DDBJ databases">
        <authorList>
            <person name="Allen C."/>
            <person name="Tagirdzhanova G."/>
        </authorList>
    </citation>
    <scope>NUCLEOTIDE SEQUENCE [LARGE SCALE GENOMIC DNA]</scope>
</reference>
<sequence length="258" mass="28401">MAPTGSSMPSTGQSTRVTATATWSPSKNNARCPNKTKCSSGPRRPCELSARPTSARPRDRRLQLLAHGFRLNRSGGNNEEDEEDQEDQDKDNDQGPSIFDKFGAPGNKDAYVAAMNEEGINLQLVAAVRMQSINANNRSVSAGQPRYQLQGIWAGMPLESFNRVRYWRLHPVPTTAKLVVGQEPAASVVPGHEEAPPSWPQASMPTHPLSFYYESVVGSEAAKVWPNSEALSARTMWNAMTKDQQAVYEKACEDRRQA</sequence>
<feature type="compositionally biased region" description="Acidic residues" evidence="1">
    <location>
        <begin position="78"/>
        <end position="90"/>
    </location>
</feature>
<accession>A0ABP0CCK8</accession>
<organism evidence="2 3">
    <name type="scientific">Sporothrix eucalyptigena</name>
    <dbReference type="NCBI Taxonomy" id="1812306"/>
    <lineage>
        <taxon>Eukaryota</taxon>
        <taxon>Fungi</taxon>
        <taxon>Dikarya</taxon>
        <taxon>Ascomycota</taxon>
        <taxon>Pezizomycotina</taxon>
        <taxon>Sordariomycetes</taxon>
        <taxon>Sordariomycetidae</taxon>
        <taxon>Ophiostomatales</taxon>
        <taxon>Ophiostomataceae</taxon>
        <taxon>Sporothrix</taxon>
    </lineage>
</organism>
<keyword evidence="3" id="KW-1185">Reference proteome</keyword>
<proteinExistence type="predicted"/>
<evidence type="ECO:0000256" key="1">
    <source>
        <dbReference type="SAM" id="MobiDB-lite"/>
    </source>
</evidence>
<feature type="compositionally biased region" description="Polar residues" evidence="1">
    <location>
        <begin position="1"/>
        <end position="39"/>
    </location>
</feature>
<protein>
    <recommendedName>
        <fullName evidence="4">HMG box domain-containing protein</fullName>
    </recommendedName>
</protein>
<gene>
    <name evidence="2" type="ORF">SEUCBS140593_007062</name>
</gene>
<name>A0ABP0CCK8_9PEZI</name>
<comment type="caution">
    <text evidence="2">The sequence shown here is derived from an EMBL/GenBank/DDBJ whole genome shotgun (WGS) entry which is preliminary data.</text>
</comment>
<dbReference type="EMBL" id="CAWUHD010000082">
    <property type="protein sequence ID" value="CAK7228891.1"/>
    <property type="molecule type" value="Genomic_DNA"/>
</dbReference>
<evidence type="ECO:0000313" key="3">
    <source>
        <dbReference type="Proteomes" id="UP001642482"/>
    </source>
</evidence>
<evidence type="ECO:0008006" key="4">
    <source>
        <dbReference type="Google" id="ProtNLM"/>
    </source>
</evidence>
<dbReference type="Proteomes" id="UP001642482">
    <property type="component" value="Unassembled WGS sequence"/>
</dbReference>
<feature type="region of interest" description="Disordered" evidence="1">
    <location>
        <begin position="1"/>
        <end position="104"/>
    </location>
</feature>